<proteinExistence type="predicted"/>
<gene>
    <name evidence="1" type="ORF">CPELLU_LOCUS1489</name>
</gene>
<evidence type="ECO:0000313" key="2">
    <source>
        <dbReference type="Proteomes" id="UP000789759"/>
    </source>
</evidence>
<dbReference type="AlphaFoldDB" id="A0A9N8WD26"/>
<evidence type="ECO:0000313" key="1">
    <source>
        <dbReference type="EMBL" id="CAG8480307.1"/>
    </source>
</evidence>
<keyword evidence="2" id="KW-1185">Reference proteome</keyword>
<name>A0A9N8WD26_9GLOM</name>
<dbReference type="Proteomes" id="UP000789759">
    <property type="component" value="Unassembled WGS sequence"/>
</dbReference>
<comment type="caution">
    <text evidence="1">The sequence shown here is derived from an EMBL/GenBank/DDBJ whole genome shotgun (WGS) entry which is preliminary data.</text>
</comment>
<protein>
    <submittedName>
        <fullName evidence="1">22477_t:CDS:1</fullName>
    </submittedName>
</protein>
<sequence>MTIQSESENPIHCTMKSQKDLTIKLYFETAIQDYPRNIEDAKQKETLTMTT</sequence>
<organism evidence="1 2">
    <name type="scientific">Cetraspora pellucida</name>
    <dbReference type="NCBI Taxonomy" id="1433469"/>
    <lineage>
        <taxon>Eukaryota</taxon>
        <taxon>Fungi</taxon>
        <taxon>Fungi incertae sedis</taxon>
        <taxon>Mucoromycota</taxon>
        <taxon>Glomeromycotina</taxon>
        <taxon>Glomeromycetes</taxon>
        <taxon>Diversisporales</taxon>
        <taxon>Gigasporaceae</taxon>
        <taxon>Cetraspora</taxon>
    </lineage>
</organism>
<reference evidence="1" key="1">
    <citation type="submission" date="2021-06" db="EMBL/GenBank/DDBJ databases">
        <authorList>
            <person name="Kallberg Y."/>
            <person name="Tangrot J."/>
            <person name="Rosling A."/>
        </authorList>
    </citation>
    <scope>NUCLEOTIDE SEQUENCE</scope>
    <source>
        <strain evidence="1">FL966</strain>
    </source>
</reference>
<dbReference type="EMBL" id="CAJVQA010000552">
    <property type="protein sequence ID" value="CAG8480307.1"/>
    <property type="molecule type" value="Genomic_DNA"/>
</dbReference>
<accession>A0A9N8WD26</accession>